<evidence type="ECO:0000256" key="2">
    <source>
        <dbReference type="ARBA" id="ARBA00024198"/>
    </source>
</evidence>
<keyword evidence="1" id="KW-0341">Growth regulation</keyword>
<evidence type="ECO:0000256" key="3">
    <source>
        <dbReference type="SAM" id="MobiDB-lite"/>
    </source>
</evidence>
<sequence length="268" mass="30657">MRILSWVHNKFSGSQEKKKFDTGSCTSCRTSIPDDRKEEFRDWPLSLLSIGTFGNTEPKDGQERHNPPENLRSSQDLSDFSIEELVKLQKELTKLLTHKPKSSTDGSEKGGERANLPLNRFLNSPSSLEVERRDHLKLCADLDGEEKNGALSPNSRIILRKARDIIADKSNEMRKKSLSLLLKKLFVCRSGFAPAPSLRDQLPESRMEKLLRVILHKNKYPQSSNKMTKKYLEKKPLEKIGCKDEIGEKEEDGCKWVKTDSEYIVLEI</sequence>
<dbReference type="Proteomes" id="UP001140949">
    <property type="component" value="Unassembled WGS sequence"/>
</dbReference>
<feature type="compositionally biased region" description="Basic and acidic residues" evidence="3">
    <location>
        <begin position="57"/>
        <end position="67"/>
    </location>
</feature>
<feature type="region of interest" description="Disordered" evidence="3">
    <location>
        <begin position="96"/>
        <end position="118"/>
    </location>
</feature>
<dbReference type="GO" id="GO:0009630">
    <property type="term" value="P:gravitropism"/>
    <property type="evidence" value="ECO:0007669"/>
    <property type="project" value="InterPro"/>
</dbReference>
<gene>
    <name evidence="4" type="ORF">M6B38_397470</name>
</gene>
<reference evidence="4" key="2">
    <citation type="submission" date="2023-04" db="EMBL/GenBank/DDBJ databases">
        <authorList>
            <person name="Bruccoleri R.E."/>
            <person name="Oakeley E.J."/>
            <person name="Faust A.-M."/>
            <person name="Dessus-Babus S."/>
            <person name="Altorfer M."/>
            <person name="Burckhardt D."/>
            <person name="Oertli M."/>
            <person name="Naumann U."/>
            <person name="Petersen F."/>
            <person name="Wong J."/>
        </authorList>
    </citation>
    <scope>NUCLEOTIDE SEQUENCE</scope>
    <source>
        <strain evidence="4">GSM-AAB239-AS_SAM_17_03QT</strain>
        <tissue evidence="4">Leaf</tissue>
    </source>
</reference>
<dbReference type="PANTHER" id="PTHR34045">
    <property type="entry name" value="OS03G0406300 PROTEIN"/>
    <property type="match status" value="1"/>
</dbReference>
<keyword evidence="5" id="KW-1185">Reference proteome</keyword>
<evidence type="ECO:0000256" key="1">
    <source>
        <dbReference type="ARBA" id="ARBA00022604"/>
    </source>
</evidence>
<comment type="caution">
    <text evidence="4">The sequence shown here is derived from an EMBL/GenBank/DDBJ whole genome shotgun (WGS) entry which is preliminary data.</text>
</comment>
<name>A0AAX6FWI1_IRIPA</name>
<accession>A0AAX6FWI1</accession>
<reference evidence="4" key="1">
    <citation type="journal article" date="2023" name="GigaByte">
        <title>Genome assembly of the bearded iris, Iris pallida Lam.</title>
        <authorList>
            <person name="Bruccoleri R.E."/>
            <person name="Oakeley E.J."/>
            <person name="Faust A.M.E."/>
            <person name="Altorfer M."/>
            <person name="Dessus-Babus S."/>
            <person name="Burckhardt D."/>
            <person name="Oertli M."/>
            <person name="Naumann U."/>
            <person name="Petersen F."/>
            <person name="Wong J."/>
        </authorList>
    </citation>
    <scope>NUCLEOTIDE SEQUENCE</scope>
    <source>
        <strain evidence="4">GSM-AAB239-AS_SAM_17_03QT</strain>
    </source>
</reference>
<comment type="similarity">
    <text evidence="2">Belongs to the LAZY family.</text>
</comment>
<proteinExistence type="inferred from homology"/>
<evidence type="ECO:0000313" key="4">
    <source>
        <dbReference type="EMBL" id="KAJ6820553.1"/>
    </source>
</evidence>
<dbReference type="InterPro" id="IPR044683">
    <property type="entry name" value="LAZY"/>
</dbReference>
<dbReference type="AlphaFoldDB" id="A0AAX6FWI1"/>
<protein>
    <submittedName>
        <fullName evidence="4">Uncharacterized protein</fullName>
    </submittedName>
</protein>
<dbReference type="PANTHER" id="PTHR34045:SF3">
    <property type="entry name" value="PROTEIN LAZY 4"/>
    <property type="match status" value="1"/>
</dbReference>
<organism evidence="4 5">
    <name type="scientific">Iris pallida</name>
    <name type="common">Sweet iris</name>
    <dbReference type="NCBI Taxonomy" id="29817"/>
    <lineage>
        <taxon>Eukaryota</taxon>
        <taxon>Viridiplantae</taxon>
        <taxon>Streptophyta</taxon>
        <taxon>Embryophyta</taxon>
        <taxon>Tracheophyta</taxon>
        <taxon>Spermatophyta</taxon>
        <taxon>Magnoliopsida</taxon>
        <taxon>Liliopsida</taxon>
        <taxon>Asparagales</taxon>
        <taxon>Iridaceae</taxon>
        <taxon>Iridoideae</taxon>
        <taxon>Irideae</taxon>
        <taxon>Iris</taxon>
    </lineage>
</organism>
<evidence type="ECO:0000313" key="5">
    <source>
        <dbReference type="Proteomes" id="UP001140949"/>
    </source>
</evidence>
<feature type="region of interest" description="Disordered" evidence="3">
    <location>
        <begin position="51"/>
        <end position="76"/>
    </location>
</feature>
<dbReference type="EMBL" id="JANAVB010025592">
    <property type="protein sequence ID" value="KAJ6820553.1"/>
    <property type="molecule type" value="Genomic_DNA"/>
</dbReference>
<dbReference type="GO" id="GO:0040008">
    <property type="term" value="P:regulation of growth"/>
    <property type="evidence" value="ECO:0007669"/>
    <property type="project" value="InterPro"/>
</dbReference>